<reference evidence="1 2" key="1">
    <citation type="submission" date="2015-07" db="EMBL/GenBank/DDBJ databases">
        <title>Genome sequencing of Kibdelosporangium phytohabitans.</title>
        <authorList>
            <person name="Qin S."/>
            <person name="Xing K."/>
        </authorList>
    </citation>
    <scope>NUCLEOTIDE SEQUENCE [LARGE SCALE GENOMIC DNA]</scope>
    <source>
        <strain evidence="1 2">KLBMP1111</strain>
    </source>
</reference>
<dbReference type="Proteomes" id="UP000063699">
    <property type="component" value="Chromosome"/>
</dbReference>
<dbReference type="STRING" id="860235.AOZ06_19260"/>
<sequence length="207" mass="23080">MDDHFFGLKVKDLTESVIRTGWLSEEGLVDVRPCAGHFLAVVGGEQHVPHAPAEDAQLPKCRMKAPKWPLPSDLVTGGKFLHDEWVYDPSINGRVLTDTPDRDAVHCANHLIAGNGRAFLVLTTRRVAVVIEQQDVDGDSAMTRFAGLLSKDKQKKEDAQRLVTWWEADRSRVRAVNEITHGRHLSNLRRFTALVFADGSVLETRAP</sequence>
<protein>
    <submittedName>
        <fullName evidence="1">Uncharacterized protein</fullName>
    </submittedName>
</protein>
<gene>
    <name evidence="1" type="ORF">AOZ06_19260</name>
</gene>
<proteinExistence type="predicted"/>
<dbReference type="EMBL" id="CP012752">
    <property type="protein sequence ID" value="ALG08769.1"/>
    <property type="molecule type" value="Genomic_DNA"/>
</dbReference>
<name>A0A0N9HZA3_9PSEU</name>
<dbReference type="RefSeq" id="WP_054290675.1">
    <property type="nucleotide sequence ID" value="NZ_CP012752.1"/>
</dbReference>
<evidence type="ECO:0000313" key="1">
    <source>
        <dbReference type="EMBL" id="ALG08769.1"/>
    </source>
</evidence>
<dbReference type="OrthoDB" id="3673367at2"/>
<accession>A0A0N9HZA3</accession>
<dbReference type="AlphaFoldDB" id="A0A0N9HZA3"/>
<organism evidence="1 2">
    <name type="scientific">Kibdelosporangium phytohabitans</name>
    <dbReference type="NCBI Taxonomy" id="860235"/>
    <lineage>
        <taxon>Bacteria</taxon>
        <taxon>Bacillati</taxon>
        <taxon>Actinomycetota</taxon>
        <taxon>Actinomycetes</taxon>
        <taxon>Pseudonocardiales</taxon>
        <taxon>Pseudonocardiaceae</taxon>
        <taxon>Kibdelosporangium</taxon>
    </lineage>
</organism>
<dbReference type="KEGG" id="kphy:AOZ06_19260"/>
<evidence type="ECO:0000313" key="2">
    <source>
        <dbReference type="Proteomes" id="UP000063699"/>
    </source>
</evidence>
<keyword evidence="2" id="KW-1185">Reference proteome</keyword>